<dbReference type="Proteomes" id="UP001417504">
    <property type="component" value="Unassembled WGS sequence"/>
</dbReference>
<comment type="caution">
    <text evidence="3">The sequence shown here is derived from an EMBL/GenBank/DDBJ whole genome shotgun (WGS) entry which is preliminary data.</text>
</comment>
<protein>
    <submittedName>
        <fullName evidence="3">Uncharacterized protein</fullName>
    </submittedName>
</protein>
<keyword evidence="2" id="KW-0812">Transmembrane</keyword>
<gene>
    <name evidence="3" type="ORF">Sjap_015288</name>
</gene>
<evidence type="ECO:0000313" key="3">
    <source>
        <dbReference type="EMBL" id="KAK9116341.1"/>
    </source>
</evidence>
<feature type="coiled-coil region" evidence="1">
    <location>
        <begin position="59"/>
        <end position="111"/>
    </location>
</feature>
<accession>A0AAP0IKF2</accession>
<reference evidence="3 4" key="1">
    <citation type="submission" date="2024-01" db="EMBL/GenBank/DDBJ databases">
        <title>Genome assemblies of Stephania.</title>
        <authorList>
            <person name="Yang L."/>
        </authorList>
    </citation>
    <scope>NUCLEOTIDE SEQUENCE [LARGE SCALE GENOMIC DNA]</scope>
    <source>
        <strain evidence="3">QJT</strain>
        <tissue evidence="3">Leaf</tissue>
    </source>
</reference>
<feature type="transmembrane region" description="Helical" evidence="2">
    <location>
        <begin position="486"/>
        <end position="506"/>
    </location>
</feature>
<keyword evidence="1" id="KW-0175">Coiled coil</keyword>
<evidence type="ECO:0000256" key="1">
    <source>
        <dbReference type="SAM" id="Coils"/>
    </source>
</evidence>
<proteinExistence type="predicted"/>
<keyword evidence="2" id="KW-1133">Transmembrane helix</keyword>
<feature type="coiled-coil region" evidence="1">
    <location>
        <begin position="270"/>
        <end position="325"/>
    </location>
</feature>
<evidence type="ECO:0000313" key="4">
    <source>
        <dbReference type="Proteomes" id="UP001417504"/>
    </source>
</evidence>
<keyword evidence="2" id="KW-0472">Membrane</keyword>
<organism evidence="3 4">
    <name type="scientific">Stephania japonica</name>
    <dbReference type="NCBI Taxonomy" id="461633"/>
    <lineage>
        <taxon>Eukaryota</taxon>
        <taxon>Viridiplantae</taxon>
        <taxon>Streptophyta</taxon>
        <taxon>Embryophyta</taxon>
        <taxon>Tracheophyta</taxon>
        <taxon>Spermatophyta</taxon>
        <taxon>Magnoliopsida</taxon>
        <taxon>Ranunculales</taxon>
        <taxon>Menispermaceae</taxon>
        <taxon>Menispermoideae</taxon>
        <taxon>Cissampelideae</taxon>
        <taxon>Stephania</taxon>
    </lineage>
</organism>
<keyword evidence="4" id="KW-1185">Reference proteome</keyword>
<name>A0AAP0IKF2_9MAGN</name>
<dbReference type="AlphaFoldDB" id="A0AAP0IKF2"/>
<sequence>MVNKKVQRISKVQKRDEEGVEAAVMEAQMEEKIANLKSLNVLLVKETCKRRKQIDVMAKERAEAEAARFLGEKRVAEEAATKAEEERSMAMVFLVEEVEQLRERVSRVEEEKGREVGLMRIEIEGLRRNVRDLEMAHETADGAIRRSREEELRLKGEMEGVVKEKREQDLEICELKKAVDLLSIDLGRERKGFEVVTRERDEIRKCVDVEKEELRGLRARLHEQGQRNEVVEEELGRVHAEMRGLVEERKEREIAFESLRTEKLLLECKLVESSSSIEDLRGDIVEVEREKGEIEAEKAKQELGIVESQGEVVQLQATLSALKEKENGLCSKIYELRKSNAEALEKQELLRLDFGILVEEKREAEKNVKLLLDEKDLITRSLVSALLQLEEQKRREDGIVHEKAEIEQKSTKQEFELLELSRLQDSVSALEDLCKSHAEEGLNLVGPKLDAIKKTFMSKDEKEEELMKELEVMKNSLKEVHQKKSFWTLMSSATTIVAAASLAYVCSVR</sequence>
<feature type="coiled-coil region" evidence="1">
    <location>
        <begin position="389"/>
        <end position="483"/>
    </location>
</feature>
<dbReference type="EMBL" id="JBBNAE010000006">
    <property type="protein sequence ID" value="KAK9116341.1"/>
    <property type="molecule type" value="Genomic_DNA"/>
</dbReference>
<evidence type="ECO:0000256" key="2">
    <source>
        <dbReference type="SAM" id="Phobius"/>
    </source>
</evidence>